<dbReference type="OrthoDB" id="10051395at2759"/>
<gene>
    <name evidence="7" type="ORF">DFL_002220</name>
</gene>
<dbReference type="SUPFAM" id="SSF81296">
    <property type="entry name" value="E set domains"/>
    <property type="match status" value="1"/>
</dbReference>
<keyword evidence="4" id="KW-0560">Oxidoreductase</keyword>
<dbReference type="SUPFAM" id="SSF56524">
    <property type="entry name" value="Oxidoreductase molybdopterin-binding domain"/>
    <property type="match status" value="1"/>
</dbReference>
<keyword evidence="3" id="KW-0479">Metal-binding</keyword>
<sequence>MLCKISTWFDGTVENPLNREPPPEVLIENFISKEGEAYDRNHGPIPHISASTHILHVDGSVSNPLGLTTPYLHTLPQHTVLAALQCAGNRRHTMRTKEKEVWGIDWHDGAVMNAEWTGVLLSDILQMAKPTLDPTGKSHVAFSCYQTATQDDGYYGGSIPLSRALDKDMEVLIALKMNGEDLTPERGYPVRMIIPGVAGARAVKWLDRITVQKQESSNAYQQTDYKILPPEVQTKEQAAAYWHKLPSILETPINSVICSPRSGAEVEDPRVKPLKIGGYALPQGSEGPVVKVEVSYDGGRTWEKAKILTEGGRWSWVLWEFEYTGEVTEDMSFMCKATDKGGNTQKIKSGAGQWNLRGVGYNAYGEINGLKVKQKVTGEIRESPPEIEARL</sequence>
<evidence type="ECO:0000259" key="6">
    <source>
        <dbReference type="Pfam" id="PF03404"/>
    </source>
</evidence>
<dbReference type="GO" id="GO:0005739">
    <property type="term" value="C:mitochondrion"/>
    <property type="evidence" value="ECO:0007669"/>
    <property type="project" value="TreeGrafter"/>
</dbReference>
<evidence type="ECO:0000256" key="1">
    <source>
        <dbReference type="ARBA" id="ARBA00001924"/>
    </source>
</evidence>
<feature type="domain" description="Moybdenum cofactor oxidoreductase dimerisation" evidence="6">
    <location>
        <begin position="247"/>
        <end position="364"/>
    </location>
</feature>
<dbReference type="GO" id="GO:0006790">
    <property type="term" value="P:sulfur compound metabolic process"/>
    <property type="evidence" value="ECO:0007669"/>
    <property type="project" value="TreeGrafter"/>
</dbReference>
<dbReference type="InterPro" id="IPR014756">
    <property type="entry name" value="Ig_E-set"/>
</dbReference>
<dbReference type="GO" id="GO:0020037">
    <property type="term" value="F:heme binding"/>
    <property type="evidence" value="ECO:0007669"/>
    <property type="project" value="TreeGrafter"/>
</dbReference>
<accession>A0A437AA68</accession>
<dbReference type="VEuPathDB" id="FungiDB:DFL_002220"/>
<evidence type="ECO:0000256" key="4">
    <source>
        <dbReference type="ARBA" id="ARBA00023002"/>
    </source>
</evidence>
<dbReference type="GO" id="GO:0043546">
    <property type="term" value="F:molybdopterin cofactor binding"/>
    <property type="evidence" value="ECO:0007669"/>
    <property type="project" value="TreeGrafter"/>
</dbReference>
<keyword evidence="8" id="KW-1185">Reference proteome</keyword>
<dbReference type="InterPro" id="IPR036374">
    <property type="entry name" value="OxRdtase_Mopterin-bd_sf"/>
</dbReference>
<dbReference type="InterPro" id="IPR000572">
    <property type="entry name" value="OxRdtase_Mopterin-bd_dom"/>
</dbReference>
<dbReference type="GO" id="GO:0008482">
    <property type="term" value="F:sulfite oxidase activity"/>
    <property type="evidence" value="ECO:0007669"/>
    <property type="project" value="TreeGrafter"/>
</dbReference>
<dbReference type="Pfam" id="PF03404">
    <property type="entry name" value="Mo-co_dimer"/>
    <property type="match status" value="1"/>
</dbReference>
<evidence type="ECO:0000256" key="3">
    <source>
        <dbReference type="ARBA" id="ARBA00022723"/>
    </source>
</evidence>
<reference evidence="7 8" key="1">
    <citation type="submission" date="2019-01" db="EMBL/GenBank/DDBJ databases">
        <title>Intercellular communication is required for trap formation in the nematode-trapping fungus Duddingtonia flagrans.</title>
        <authorList>
            <person name="Youssar L."/>
            <person name="Wernet V."/>
            <person name="Hensel N."/>
            <person name="Hildebrandt H.-G."/>
            <person name="Fischer R."/>
        </authorList>
    </citation>
    <scope>NUCLEOTIDE SEQUENCE [LARGE SCALE GENOMIC DNA]</scope>
    <source>
        <strain evidence="7 8">CBS H-5679</strain>
    </source>
</reference>
<dbReference type="GeneID" id="93584531"/>
<dbReference type="PRINTS" id="PR00407">
    <property type="entry name" value="EUMOPTERIN"/>
</dbReference>
<proteinExistence type="predicted"/>
<dbReference type="InterPro" id="IPR008335">
    <property type="entry name" value="Mopterin_OxRdtase_euk"/>
</dbReference>
<dbReference type="GO" id="GO:0030151">
    <property type="term" value="F:molybdenum ion binding"/>
    <property type="evidence" value="ECO:0007669"/>
    <property type="project" value="InterPro"/>
</dbReference>
<dbReference type="STRING" id="97331.A0A437AA68"/>
<dbReference type="RefSeq" id="XP_067493565.1">
    <property type="nucleotide sequence ID" value="XM_067630975.1"/>
</dbReference>
<keyword evidence="2" id="KW-0500">Molybdenum</keyword>
<evidence type="ECO:0000313" key="7">
    <source>
        <dbReference type="EMBL" id="RVD88021.1"/>
    </source>
</evidence>
<dbReference type="Proteomes" id="UP000283090">
    <property type="component" value="Unassembled WGS sequence"/>
</dbReference>
<dbReference type="AlphaFoldDB" id="A0A437AA68"/>
<dbReference type="EMBL" id="SAEB01000003">
    <property type="protein sequence ID" value="RVD88021.1"/>
    <property type="molecule type" value="Genomic_DNA"/>
</dbReference>
<dbReference type="Gene3D" id="2.60.40.650">
    <property type="match status" value="1"/>
</dbReference>
<dbReference type="InterPro" id="IPR005066">
    <property type="entry name" value="MoCF_OxRdtse_dimer"/>
</dbReference>
<evidence type="ECO:0000256" key="2">
    <source>
        <dbReference type="ARBA" id="ARBA00022505"/>
    </source>
</evidence>
<dbReference type="PANTHER" id="PTHR19372">
    <property type="entry name" value="SULFITE REDUCTASE"/>
    <property type="match status" value="1"/>
</dbReference>
<organism evidence="7 8">
    <name type="scientific">Arthrobotrys flagrans</name>
    <name type="common">Nematode-trapping fungus</name>
    <name type="synonym">Trichothecium flagrans</name>
    <dbReference type="NCBI Taxonomy" id="97331"/>
    <lineage>
        <taxon>Eukaryota</taxon>
        <taxon>Fungi</taxon>
        <taxon>Dikarya</taxon>
        <taxon>Ascomycota</taxon>
        <taxon>Pezizomycotina</taxon>
        <taxon>Orbiliomycetes</taxon>
        <taxon>Orbiliales</taxon>
        <taxon>Orbiliaceae</taxon>
        <taxon>Arthrobotrys</taxon>
    </lineage>
</organism>
<name>A0A437AA68_ARTFL</name>
<evidence type="ECO:0008006" key="9">
    <source>
        <dbReference type="Google" id="ProtNLM"/>
    </source>
</evidence>
<comment type="cofactor">
    <cofactor evidence="1">
        <name>Mo-molybdopterin</name>
        <dbReference type="ChEBI" id="CHEBI:71302"/>
    </cofactor>
</comment>
<protein>
    <recommendedName>
        <fullName evidence="9">Sulfite oxidase</fullName>
    </recommendedName>
</protein>
<comment type="caution">
    <text evidence="7">The sequence shown here is derived from an EMBL/GenBank/DDBJ whole genome shotgun (WGS) entry which is preliminary data.</text>
</comment>
<dbReference type="Gene3D" id="3.90.420.10">
    <property type="entry name" value="Oxidoreductase, molybdopterin-binding domain"/>
    <property type="match status" value="1"/>
</dbReference>
<dbReference type="PANTHER" id="PTHR19372:SF7">
    <property type="entry name" value="SULFITE OXIDASE, MITOCHONDRIAL"/>
    <property type="match status" value="1"/>
</dbReference>
<dbReference type="FunFam" id="3.90.420.10:FF:000002">
    <property type="entry name" value="sulfite oxidase, mitochondrial"/>
    <property type="match status" value="1"/>
</dbReference>
<evidence type="ECO:0000259" key="5">
    <source>
        <dbReference type="Pfam" id="PF00174"/>
    </source>
</evidence>
<feature type="domain" description="Oxidoreductase molybdopterin-binding" evidence="5">
    <location>
        <begin position="42"/>
        <end position="219"/>
    </location>
</feature>
<evidence type="ECO:0000313" key="8">
    <source>
        <dbReference type="Proteomes" id="UP000283090"/>
    </source>
</evidence>
<dbReference type="Pfam" id="PF00174">
    <property type="entry name" value="Oxidored_molyb"/>
    <property type="match status" value="1"/>
</dbReference>